<evidence type="ECO:0000256" key="7">
    <source>
        <dbReference type="ARBA" id="ARBA00022777"/>
    </source>
</evidence>
<dbReference type="Pfam" id="PF01202">
    <property type="entry name" value="SKI"/>
    <property type="match status" value="1"/>
</dbReference>
<dbReference type="InterPro" id="IPR023000">
    <property type="entry name" value="Shikimate_kinase_CS"/>
</dbReference>
<proteinExistence type="inferred from homology"/>
<comment type="catalytic activity">
    <reaction evidence="10 11">
        <text>shikimate + ATP = 3-phosphoshikimate + ADP + H(+)</text>
        <dbReference type="Rhea" id="RHEA:13121"/>
        <dbReference type="ChEBI" id="CHEBI:15378"/>
        <dbReference type="ChEBI" id="CHEBI:30616"/>
        <dbReference type="ChEBI" id="CHEBI:36208"/>
        <dbReference type="ChEBI" id="CHEBI:145989"/>
        <dbReference type="ChEBI" id="CHEBI:456216"/>
        <dbReference type="EC" id="2.7.1.71"/>
    </reaction>
</comment>
<dbReference type="PANTHER" id="PTHR21087:SF16">
    <property type="entry name" value="SHIKIMATE KINASE 1, CHLOROPLASTIC"/>
    <property type="match status" value="1"/>
</dbReference>
<dbReference type="AlphaFoldDB" id="A0A1J4TSK2"/>
<dbReference type="GO" id="GO:0009423">
    <property type="term" value="P:chorismate biosynthetic process"/>
    <property type="evidence" value="ECO:0007669"/>
    <property type="project" value="UniProtKB-UniRule"/>
</dbReference>
<dbReference type="GO" id="GO:0004765">
    <property type="term" value="F:shikimate kinase activity"/>
    <property type="evidence" value="ECO:0007669"/>
    <property type="project" value="UniProtKB-UniRule"/>
</dbReference>
<comment type="similarity">
    <text evidence="2 11">Belongs to the shikimate kinase family.</text>
</comment>
<dbReference type="UniPathway" id="UPA00053">
    <property type="reaction ID" value="UER00088"/>
</dbReference>
<keyword evidence="5 11" id="KW-0808">Transferase</keyword>
<feature type="binding site" evidence="11">
    <location>
        <position position="32"/>
    </location>
    <ligand>
        <name>substrate</name>
    </ligand>
</feature>
<comment type="pathway">
    <text evidence="1 11">Metabolic intermediate biosynthesis; chorismate biosynthesis; chorismate from D-erythrose 4-phosphate and phosphoenolpyruvate: step 5/7.</text>
</comment>
<feature type="binding site" evidence="11">
    <location>
        <position position="56"/>
    </location>
    <ligand>
        <name>substrate</name>
    </ligand>
</feature>
<comment type="subcellular location">
    <subcellularLocation>
        <location evidence="11">Cytoplasm</location>
    </subcellularLocation>
</comment>
<comment type="cofactor">
    <cofactor evidence="11">
        <name>Mg(2+)</name>
        <dbReference type="ChEBI" id="CHEBI:18420"/>
    </cofactor>
    <text evidence="11">Binds 1 Mg(2+) ion per subunit.</text>
</comment>
<dbReference type="InterPro" id="IPR031322">
    <property type="entry name" value="Shikimate/glucono_kinase"/>
</dbReference>
<dbReference type="GO" id="GO:0009073">
    <property type="term" value="P:aromatic amino acid family biosynthetic process"/>
    <property type="evidence" value="ECO:0007669"/>
    <property type="project" value="UniProtKB-KW"/>
</dbReference>
<dbReference type="Proteomes" id="UP000183120">
    <property type="component" value="Unassembled WGS sequence"/>
</dbReference>
<evidence type="ECO:0000313" key="13">
    <source>
        <dbReference type="Proteomes" id="UP000183120"/>
    </source>
</evidence>
<evidence type="ECO:0000256" key="1">
    <source>
        <dbReference type="ARBA" id="ARBA00004842"/>
    </source>
</evidence>
<feature type="binding site" evidence="11">
    <location>
        <position position="136"/>
    </location>
    <ligand>
        <name>substrate</name>
    </ligand>
</feature>
<comment type="subunit">
    <text evidence="11">Monomer.</text>
</comment>
<feature type="binding site" evidence="11">
    <location>
        <position position="78"/>
    </location>
    <ligand>
        <name>substrate</name>
    </ligand>
</feature>
<dbReference type="GO" id="GO:0000287">
    <property type="term" value="F:magnesium ion binding"/>
    <property type="evidence" value="ECO:0007669"/>
    <property type="project" value="UniProtKB-UniRule"/>
</dbReference>
<dbReference type="GO" id="GO:0005524">
    <property type="term" value="F:ATP binding"/>
    <property type="evidence" value="ECO:0007669"/>
    <property type="project" value="UniProtKB-UniRule"/>
</dbReference>
<evidence type="ECO:0000256" key="8">
    <source>
        <dbReference type="ARBA" id="ARBA00022840"/>
    </source>
</evidence>
<accession>A0A1J4TSK2</accession>
<sequence length="176" mass="19986">MNIILIGMRGSGKTTIGKMLAEKLNMGFIETDAIIEKKIGESIIDIIEKSGWQKFRKIEHCIIKEVSFLNNCIISTGGGVVLNNKNVKLLKNNGIIIWLDTDVNILINRIGNNYHRPFLTNKKTAKEDITEAYNNRIIFYKNASSVKIVNNDYPIATVNIIINLFLKLDPYVKFKN</sequence>
<evidence type="ECO:0000256" key="3">
    <source>
        <dbReference type="ARBA" id="ARBA00012154"/>
    </source>
</evidence>
<dbReference type="STRING" id="1805209.AUJ73_03715"/>
<evidence type="ECO:0000256" key="9">
    <source>
        <dbReference type="ARBA" id="ARBA00023141"/>
    </source>
</evidence>
<comment type="function">
    <text evidence="11">Catalyzes the specific phosphorylation of the 3-hydroxyl group of shikimic acid using ATP as a cosubstrate.</text>
</comment>
<reference evidence="12 13" key="1">
    <citation type="journal article" date="2016" name="Environ. Microbiol.">
        <title>Genomic resolution of a cold subsurface aquifer community provides metabolic insights for novel microbes adapted to high CO concentrations.</title>
        <authorList>
            <person name="Probst A.J."/>
            <person name="Castelle C.J."/>
            <person name="Singh A."/>
            <person name="Brown C.T."/>
            <person name="Anantharaman K."/>
            <person name="Sharon I."/>
            <person name="Hug L.A."/>
            <person name="Burstein D."/>
            <person name="Emerson J.B."/>
            <person name="Thomas B.C."/>
            <person name="Banfield J.F."/>
        </authorList>
    </citation>
    <scope>NUCLEOTIDE SEQUENCE [LARGE SCALE GENOMIC DNA]</scope>
    <source>
        <strain evidence="12">CG1_02_37_22</strain>
    </source>
</reference>
<evidence type="ECO:0000256" key="2">
    <source>
        <dbReference type="ARBA" id="ARBA00006997"/>
    </source>
</evidence>
<organism evidence="12 13">
    <name type="scientific">Candidatus Gottesmanbacteria bacterium CG1_02_37_22</name>
    <dbReference type="NCBI Taxonomy" id="1805209"/>
    <lineage>
        <taxon>Bacteria</taxon>
        <taxon>Candidatus Gottesmaniibacteriota</taxon>
    </lineage>
</organism>
<dbReference type="SUPFAM" id="SSF52540">
    <property type="entry name" value="P-loop containing nucleoside triphosphate hydrolases"/>
    <property type="match status" value="1"/>
</dbReference>
<dbReference type="GO" id="GO:0005829">
    <property type="term" value="C:cytosol"/>
    <property type="evidence" value="ECO:0007669"/>
    <property type="project" value="TreeGrafter"/>
</dbReference>
<feature type="binding site" evidence="11">
    <location>
        <position position="116"/>
    </location>
    <ligand>
        <name>ATP</name>
        <dbReference type="ChEBI" id="CHEBI:30616"/>
    </ligand>
</feature>
<keyword evidence="6 11" id="KW-0547">Nucleotide-binding</keyword>
<keyword evidence="8 11" id="KW-0067">ATP-binding</keyword>
<evidence type="ECO:0000256" key="4">
    <source>
        <dbReference type="ARBA" id="ARBA00022605"/>
    </source>
</evidence>
<keyword evidence="11" id="KW-0460">Magnesium</keyword>
<gene>
    <name evidence="11" type="primary">aroK</name>
    <name evidence="12" type="ORF">AUJ73_03715</name>
</gene>
<keyword evidence="4 11" id="KW-0028">Amino-acid biosynthesis</keyword>
<dbReference type="CDD" id="cd00464">
    <property type="entry name" value="SK"/>
    <property type="match status" value="1"/>
</dbReference>
<keyword evidence="9 11" id="KW-0057">Aromatic amino acid biosynthesis</keyword>
<dbReference type="EMBL" id="MNUY01000058">
    <property type="protein sequence ID" value="OIO13454.1"/>
    <property type="molecule type" value="Genomic_DNA"/>
</dbReference>
<keyword evidence="11" id="KW-0479">Metal-binding</keyword>
<dbReference type="PANTHER" id="PTHR21087">
    <property type="entry name" value="SHIKIMATE KINASE"/>
    <property type="match status" value="1"/>
</dbReference>
<evidence type="ECO:0000313" key="12">
    <source>
        <dbReference type="EMBL" id="OIO13454.1"/>
    </source>
</evidence>
<dbReference type="InterPro" id="IPR000623">
    <property type="entry name" value="Shikimate_kinase/TSH1"/>
</dbReference>
<evidence type="ECO:0000256" key="6">
    <source>
        <dbReference type="ARBA" id="ARBA00022741"/>
    </source>
</evidence>
<keyword evidence="11" id="KW-0963">Cytoplasm</keyword>
<dbReference type="GO" id="GO:0008652">
    <property type="term" value="P:amino acid biosynthetic process"/>
    <property type="evidence" value="ECO:0007669"/>
    <property type="project" value="UniProtKB-KW"/>
</dbReference>
<comment type="caution">
    <text evidence="12">The sequence shown here is derived from an EMBL/GenBank/DDBJ whole genome shotgun (WGS) entry which is preliminary data.</text>
</comment>
<dbReference type="InterPro" id="IPR027417">
    <property type="entry name" value="P-loop_NTPase"/>
</dbReference>
<name>A0A1J4TSK2_9BACT</name>
<protein>
    <recommendedName>
        <fullName evidence="3 11">Shikimate kinase</fullName>
        <shortName evidence="11">SK</shortName>
        <ecNumber evidence="3 11">2.7.1.71</ecNumber>
    </recommendedName>
</protein>
<dbReference type="EC" id="2.7.1.71" evidence="3 11"/>
<dbReference type="PROSITE" id="PS01128">
    <property type="entry name" value="SHIKIMATE_KINASE"/>
    <property type="match status" value="1"/>
</dbReference>
<feature type="binding site" evidence="11">
    <location>
        <begin position="10"/>
        <end position="15"/>
    </location>
    <ligand>
        <name>ATP</name>
        <dbReference type="ChEBI" id="CHEBI:30616"/>
    </ligand>
</feature>
<keyword evidence="7 11" id="KW-0418">Kinase</keyword>
<dbReference type="HAMAP" id="MF_00109">
    <property type="entry name" value="Shikimate_kinase"/>
    <property type="match status" value="1"/>
</dbReference>
<dbReference type="Gene3D" id="3.40.50.300">
    <property type="entry name" value="P-loop containing nucleotide triphosphate hydrolases"/>
    <property type="match status" value="1"/>
</dbReference>
<feature type="binding site" evidence="11">
    <location>
        <position position="14"/>
    </location>
    <ligand>
        <name>Mg(2+)</name>
        <dbReference type="ChEBI" id="CHEBI:18420"/>
    </ligand>
</feature>
<evidence type="ECO:0000256" key="10">
    <source>
        <dbReference type="ARBA" id="ARBA00048567"/>
    </source>
</evidence>
<evidence type="ECO:0000256" key="11">
    <source>
        <dbReference type="HAMAP-Rule" id="MF_00109"/>
    </source>
</evidence>
<dbReference type="PRINTS" id="PR01100">
    <property type="entry name" value="SHIKIMTKNASE"/>
</dbReference>
<comment type="caution">
    <text evidence="11">Lacks conserved residue(s) required for the propagation of feature annotation.</text>
</comment>
<evidence type="ECO:0000256" key="5">
    <source>
        <dbReference type="ARBA" id="ARBA00022679"/>
    </source>
</evidence>